<dbReference type="Proteomes" id="UP000594638">
    <property type="component" value="Unassembled WGS sequence"/>
</dbReference>
<dbReference type="EMBL" id="CACTIH010001862">
    <property type="protein sequence ID" value="CAA2966526.1"/>
    <property type="molecule type" value="Genomic_DNA"/>
</dbReference>
<organism evidence="1 2">
    <name type="scientific">Olea europaea subsp. europaea</name>
    <dbReference type="NCBI Taxonomy" id="158383"/>
    <lineage>
        <taxon>Eukaryota</taxon>
        <taxon>Viridiplantae</taxon>
        <taxon>Streptophyta</taxon>
        <taxon>Embryophyta</taxon>
        <taxon>Tracheophyta</taxon>
        <taxon>Spermatophyta</taxon>
        <taxon>Magnoliopsida</taxon>
        <taxon>eudicotyledons</taxon>
        <taxon>Gunneridae</taxon>
        <taxon>Pentapetalae</taxon>
        <taxon>asterids</taxon>
        <taxon>lamiids</taxon>
        <taxon>Lamiales</taxon>
        <taxon>Oleaceae</taxon>
        <taxon>Oleeae</taxon>
        <taxon>Olea</taxon>
    </lineage>
</organism>
<dbReference type="Gramene" id="OE9A049733T1">
    <property type="protein sequence ID" value="OE9A049733C1"/>
    <property type="gene ID" value="OE9A049733"/>
</dbReference>
<gene>
    <name evidence="1" type="ORF">OLEA9_A049733</name>
</gene>
<protein>
    <submittedName>
        <fullName evidence="1">Uncharacterized protein</fullName>
    </submittedName>
</protein>
<dbReference type="AlphaFoldDB" id="A0A8S0QCW2"/>
<sequence>MTSLLRCDLFNDVIELFGLMIDERIGYDECFFRCIWYLERSKSRAKSDYENAYSPVLDVADSYRAGVATNVIFGLALGYK</sequence>
<proteinExistence type="predicted"/>
<evidence type="ECO:0000313" key="2">
    <source>
        <dbReference type="Proteomes" id="UP000594638"/>
    </source>
</evidence>
<evidence type="ECO:0000313" key="1">
    <source>
        <dbReference type="EMBL" id="CAA2966526.1"/>
    </source>
</evidence>
<comment type="caution">
    <text evidence="1">The sequence shown here is derived from an EMBL/GenBank/DDBJ whole genome shotgun (WGS) entry which is preliminary data.</text>
</comment>
<accession>A0A8S0QCW2</accession>
<name>A0A8S0QCW2_OLEEU</name>
<reference evidence="1 2" key="1">
    <citation type="submission" date="2019-12" db="EMBL/GenBank/DDBJ databases">
        <authorList>
            <person name="Alioto T."/>
            <person name="Alioto T."/>
            <person name="Gomez Garrido J."/>
        </authorList>
    </citation>
    <scope>NUCLEOTIDE SEQUENCE [LARGE SCALE GENOMIC DNA]</scope>
</reference>
<keyword evidence="2" id="KW-1185">Reference proteome</keyword>